<proteinExistence type="predicted"/>
<reference evidence="2 3" key="1">
    <citation type="submission" date="2020-10" db="EMBL/GenBank/DDBJ databases">
        <title>Identification of Nocardia species via Next-generation sequencing and recognition of intraspecies genetic diversity.</title>
        <authorList>
            <person name="Li P."/>
            <person name="Li P."/>
            <person name="Lu B."/>
        </authorList>
    </citation>
    <scope>NUCLEOTIDE SEQUENCE [LARGE SCALE GENOMIC DNA]</scope>
    <source>
        <strain evidence="2 3">BJ06-0143</strain>
    </source>
</reference>
<accession>A0ABS0DFB5</accession>
<evidence type="ECO:0000313" key="3">
    <source>
        <dbReference type="Proteomes" id="UP000707731"/>
    </source>
</evidence>
<evidence type="ECO:0000256" key="1">
    <source>
        <dbReference type="SAM" id="SignalP"/>
    </source>
</evidence>
<keyword evidence="3" id="KW-1185">Reference proteome</keyword>
<comment type="caution">
    <text evidence="2">The sequence shown here is derived from an EMBL/GenBank/DDBJ whole genome shotgun (WGS) entry which is preliminary data.</text>
</comment>
<protein>
    <submittedName>
        <fullName evidence="2">Uncharacterized protein</fullName>
    </submittedName>
</protein>
<dbReference type="EMBL" id="JADLQN010000004">
    <property type="protein sequence ID" value="MBF6357171.1"/>
    <property type="molecule type" value="Genomic_DNA"/>
</dbReference>
<gene>
    <name evidence="2" type="ORF">IU449_21940</name>
</gene>
<dbReference type="RefSeq" id="WP_195003989.1">
    <property type="nucleotide sequence ID" value="NZ_JADLQN010000004.1"/>
</dbReference>
<dbReference type="PROSITE" id="PS51257">
    <property type="entry name" value="PROKAR_LIPOPROTEIN"/>
    <property type="match status" value="1"/>
</dbReference>
<evidence type="ECO:0000313" key="2">
    <source>
        <dbReference type="EMBL" id="MBF6357171.1"/>
    </source>
</evidence>
<feature type="chain" id="PRO_5047170939" evidence="1">
    <location>
        <begin position="29"/>
        <end position="615"/>
    </location>
</feature>
<sequence>MRRTHPGVPAWSAIFLALACLVPGCALLDDGTGGGALPTAGPPIKEQVVPVRAVEDTEIAVSESWTVTVPAGAAPAGATFAVQAAPDQDGAPAISRADLTLSSGQPSTPLEFTYRTADPVPNGVEIFFVGRPSGTDDSPAPSTVVAASLDADRRTATAEIPHLSWWEVFATEANHVLTSAAGLRTNAPSCETQPRPAWLEEAAFLEGRDAPMLVCTGADPNDRETAVVKIRNNRGVAMIVTAPVTPKWAYAEAFSGLPSAFVAEFLTATTEAFGVPSSERSRTWVLPPGTGLDIGFTERSLSAQPASKITTRVSTSSVAYGLIWNALAEHFDDPTALTAIELGIMGVCFGEGVNSAVTASDAGALAAAVARIAGCAIQSAPDIIGEISGHLSDEAWNALQRNHAITGKIGELRFRLLPLLAVAEATIVIGDTLSALALGSGAYEIALFTAVGAQAGLASLCREIDVRRTVRHPNLGEVTVGLGRLSGAGEGCIAVVDRRGSKLLVQKVSIYGDELDFADPATDSTNNVFITYNPGRYNGVITLVPVAGGYADIGWNDPDGLNYQSTTHAYYYAELIGPGDDGRYAIEASSNDCEPDCAGGTITKKILRWNGSRYE</sequence>
<dbReference type="Proteomes" id="UP000707731">
    <property type="component" value="Unassembled WGS sequence"/>
</dbReference>
<feature type="signal peptide" evidence="1">
    <location>
        <begin position="1"/>
        <end position="28"/>
    </location>
</feature>
<name>A0ABS0DFB5_9NOCA</name>
<keyword evidence="1" id="KW-0732">Signal</keyword>
<organism evidence="2 3">
    <name type="scientific">Nocardia higoensis</name>
    <dbReference type="NCBI Taxonomy" id="228599"/>
    <lineage>
        <taxon>Bacteria</taxon>
        <taxon>Bacillati</taxon>
        <taxon>Actinomycetota</taxon>
        <taxon>Actinomycetes</taxon>
        <taxon>Mycobacteriales</taxon>
        <taxon>Nocardiaceae</taxon>
        <taxon>Nocardia</taxon>
    </lineage>
</organism>